<dbReference type="InterPro" id="IPR050266">
    <property type="entry name" value="AB_hydrolase_sf"/>
</dbReference>
<dbReference type="PANTHER" id="PTHR43798:SF5">
    <property type="entry name" value="MONOACYLGLYCEROL LIPASE ABHD6"/>
    <property type="match status" value="1"/>
</dbReference>
<dbReference type="GO" id="GO:0016020">
    <property type="term" value="C:membrane"/>
    <property type="evidence" value="ECO:0007669"/>
    <property type="project" value="TreeGrafter"/>
</dbReference>
<comment type="caution">
    <text evidence="2">The sequence shown here is derived from an EMBL/GenBank/DDBJ whole genome shotgun (WGS) entry which is preliminary data.</text>
</comment>
<dbReference type="InterPro" id="IPR000639">
    <property type="entry name" value="Epox_hydrolase-like"/>
</dbReference>
<dbReference type="InterPro" id="IPR029058">
    <property type="entry name" value="AB_hydrolase_fold"/>
</dbReference>
<dbReference type="Proteomes" id="UP000295717">
    <property type="component" value="Unassembled WGS sequence"/>
</dbReference>
<dbReference type="PRINTS" id="PR00412">
    <property type="entry name" value="EPOXHYDRLASE"/>
</dbReference>
<gene>
    <name evidence="2" type="ORF">EDC35_101534</name>
</gene>
<name>A0A4R3NAN4_9GAMM</name>
<dbReference type="EMBL" id="SMAO01000001">
    <property type="protein sequence ID" value="TCT24213.1"/>
    <property type="molecule type" value="Genomic_DNA"/>
</dbReference>
<protein>
    <submittedName>
        <fullName evidence="2">Pimeloyl-ACP methyl ester carboxylesterase</fullName>
    </submittedName>
</protein>
<accession>A0A4R3NAN4</accession>
<feature type="domain" description="AB hydrolase-1" evidence="1">
    <location>
        <begin position="70"/>
        <end position="301"/>
    </location>
</feature>
<sequence>MQAMWYSVVVCRAGVRSSLLLAVGILLLVWGLGYPVCAGADAGSCPIQTAQATLDGGTLHYSQAGAGTGPPVMLLHGLFAQKEQWNALLCQLAAVGYTAIAPDLPGYGQSVPFALPDYRLARQVELLRQFIDSLGLGRIDLAGNSMGGAIAALYARSDPQRVRSLALIGAPFGLTDWSPQVQAAIEDGVNPFVPVDLAQFDLEMGLLFVNPPVIPDAVKAALVADYVEHNRFYQQVWNIVSLDARSLESGVTSWLPTLVLWGQDDRIFAAEDGARHIRRRFPRARLIQPAATGHLPHLEQPAETAQRYLDFLATRRSGWFDRDTQPSD</sequence>
<dbReference type="SUPFAM" id="SSF53474">
    <property type="entry name" value="alpha/beta-Hydrolases"/>
    <property type="match status" value="1"/>
</dbReference>
<reference evidence="2 3" key="1">
    <citation type="submission" date="2019-03" db="EMBL/GenBank/DDBJ databases">
        <title>Genomic Encyclopedia of Type Strains, Phase IV (KMG-IV): sequencing the most valuable type-strain genomes for metagenomic binning, comparative biology and taxonomic classification.</title>
        <authorList>
            <person name="Goeker M."/>
        </authorList>
    </citation>
    <scope>NUCLEOTIDE SEQUENCE [LARGE SCALE GENOMIC DNA]</scope>
    <source>
        <strain evidence="2 3">DSM 13587</strain>
    </source>
</reference>
<dbReference type="AlphaFoldDB" id="A0A4R3NAN4"/>
<dbReference type="PRINTS" id="PR00111">
    <property type="entry name" value="ABHYDROLASE"/>
</dbReference>
<evidence type="ECO:0000313" key="2">
    <source>
        <dbReference type="EMBL" id="TCT24213.1"/>
    </source>
</evidence>
<evidence type="ECO:0000313" key="3">
    <source>
        <dbReference type="Proteomes" id="UP000295717"/>
    </source>
</evidence>
<proteinExistence type="predicted"/>
<dbReference type="GO" id="GO:0046464">
    <property type="term" value="P:acylglycerol catabolic process"/>
    <property type="evidence" value="ECO:0007669"/>
    <property type="project" value="TreeGrafter"/>
</dbReference>
<dbReference type="Gene3D" id="3.40.50.1820">
    <property type="entry name" value="alpha/beta hydrolase"/>
    <property type="match status" value="1"/>
</dbReference>
<keyword evidence="3" id="KW-1185">Reference proteome</keyword>
<dbReference type="GO" id="GO:0047372">
    <property type="term" value="F:monoacylglycerol lipase activity"/>
    <property type="evidence" value="ECO:0007669"/>
    <property type="project" value="TreeGrafter"/>
</dbReference>
<dbReference type="PANTHER" id="PTHR43798">
    <property type="entry name" value="MONOACYLGLYCEROL LIPASE"/>
    <property type="match status" value="1"/>
</dbReference>
<evidence type="ECO:0000259" key="1">
    <source>
        <dbReference type="Pfam" id="PF00561"/>
    </source>
</evidence>
<dbReference type="RefSeq" id="WP_243651381.1">
    <property type="nucleotide sequence ID" value="NZ_SMAO01000001.1"/>
</dbReference>
<dbReference type="Pfam" id="PF00561">
    <property type="entry name" value="Abhydrolase_1"/>
    <property type="match status" value="1"/>
</dbReference>
<dbReference type="InterPro" id="IPR000073">
    <property type="entry name" value="AB_hydrolase_1"/>
</dbReference>
<organism evidence="2 3">
    <name type="scientific">Thiobaca trueperi</name>
    <dbReference type="NCBI Taxonomy" id="127458"/>
    <lineage>
        <taxon>Bacteria</taxon>
        <taxon>Pseudomonadati</taxon>
        <taxon>Pseudomonadota</taxon>
        <taxon>Gammaproteobacteria</taxon>
        <taxon>Chromatiales</taxon>
        <taxon>Chromatiaceae</taxon>
        <taxon>Thiobaca</taxon>
    </lineage>
</organism>